<evidence type="ECO:0000256" key="2">
    <source>
        <dbReference type="SAM" id="Phobius"/>
    </source>
</evidence>
<keyword evidence="2" id="KW-0812">Transmembrane</keyword>
<dbReference type="EMBL" id="WTYE01000001">
    <property type="protein sequence ID" value="MXP31122.1"/>
    <property type="molecule type" value="Genomic_DNA"/>
</dbReference>
<feature type="transmembrane region" description="Helical" evidence="2">
    <location>
        <begin position="71"/>
        <end position="89"/>
    </location>
</feature>
<feature type="region of interest" description="Disordered" evidence="1">
    <location>
        <begin position="633"/>
        <end position="657"/>
    </location>
</feature>
<feature type="transmembrane region" description="Helical" evidence="2">
    <location>
        <begin position="48"/>
        <end position="65"/>
    </location>
</feature>
<dbReference type="OrthoDB" id="7505157at2"/>
<evidence type="ECO:0000313" key="4">
    <source>
        <dbReference type="EMBL" id="MXP33882.1"/>
    </source>
</evidence>
<feature type="region of interest" description="Disordered" evidence="1">
    <location>
        <begin position="97"/>
        <end position="136"/>
    </location>
</feature>
<gene>
    <name evidence="3" type="ORF">GRI94_04700</name>
    <name evidence="4" type="ORF">GRI94_18790</name>
</gene>
<organism evidence="3 5">
    <name type="scientific">Parerythrobacter jejuensis</name>
    <dbReference type="NCBI Taxonomy" id="795812"/>
    <lineage>
        <taxon>Bacteria</taxon>
        <taxon>Pseudomonadati</taxon>
        <taxon>Pseudomonadota</taxon>
        <taxon>Alphaproteobacteria</taxon>
        <taxon>Sphingomonadales</taxon>
        <taxon>Erythrobacteraceae</taxon>
        <taxon>Parerythrobacter</taxon>
    </lineage>
</organism>
<name>A0A845AK54_9SPHN</name>
<keyword evidence="2" id="KW-0472">Membrane</keyword>
<evidence type="ECO:0000313" key="5">
    <source>
        <dbReference type="Proteomes" id="UP000446786"/>
    </source>
</evidence>
<feature type="compositionally biased region" description="Acidic residues" evidence="1">
    <location>
        <begin position="548"/>
        <end position="559"/>
    </location>
</feature>
<dbReference type="AlphaFoldDB" id="A0A845AK54"/>
<feature type="compositionally biased region" description="Basic and acidic residues" evidence="1">
    <location>
        <begin position="110"/>
        <end position="119"/>
    </location>
</feature>
<dbReference type="RefSeq" id="WP_160778595.1">
    <property type="nucleotide sequence ID" value="NZ_BAAAZF010000001.1"/>
</dbReference>
<protein>
    <submittedName>
        <fullName evidence="3">Uncharacterized protein</fullName>
    </submittedName>
</protein>
<sequence>MVQTDKRKAGGKPPISAHPVFPVIVALWFAALFGIGSMVLPTILIEKIVVALGLPAIISSAAPPIGFTARLLIALVAAVIGGAGGMFIARKIVTSQADETPRKRTPSRNAADKHPDAPAKKPIFATRELGEEGLGPVEDEWDAGSDTIDDASSEQGNIPGRRRALSVTEEAGRSEYLEAVPVPGEEFVAEAQDEPLDLLAEEARDDADHEIEPVVADDSSAEPAGIDLSALTVGTDSPSEDGESRAPQPSIDFHKEAEMDAPRQVFGRAQPFMSASDDAGIEATPTTEDVPMNEAKGESPEDTGAMAYNPFADRAENPDAVEADQIEPEAVEATYEAAPVAAAPVESAPAQPAAAPLAGLTMSELVERFARSMQIKSEARAAEQATPLVFKRNTEEAPAAAKVDAEAEEGFAAQDAVEDTPVVAEPLDNMPAGPSFVEAAAVQESPAAPEAAPTFAAYAPDSSQDQPEAELVPSALRPLDLAGMEDDEPEDSIDELELGAGDLGRLFKQQSGETAPFAPPEQPVAETGSAEQPRQVFTPDAVEIHEPEGEDESEQEDDFSSLLEMKHALSANRQETVRIEDDTPEAGGQGPEAVVVFPGQDAPAIPAASPVASDPFAPPAEGRLFDAPADAQDRKAGFAAAPSTAPGQVASDPAETEQALRDALEKLQRMSGAA</sequence>
<feature type="compositionally biased region" description="Basic and acidic residues" evidence="1">
    <location>
        <begin position="252"/>
        <end position="261"/>
    </location>
</feature>
<feature type="compositionally biased region" description="Low complexity" evidence="1">
    <location>
        <begin position="605"/>
        <end position="615"/>
    </location>
</feature>
<reference evidence="3 5" key="1">
    <citation type="submission" date="2019-12" db="EMBL/GenBank/DDBJ databases">
        <title>Genomic-based taxomic classification of the family Erythrobacteraceae.</title>
        <authorList>
            <person name="Xu L."/>
        </authorList>
    </citation>
    <scope>NUCLEOTIDE SEQUENCE [LARGE SCALE GENOMIC DNA]</scope>
    <source>
        <strain evidence="3 5">JCM 16677</strain>
    </source>
</reference>
<feature type="compositionally biased region" description="Low complexity" evidence="1">
    <location>
        <begin position="441"/>
        <end position="460"/>
    </location>
</feature>
<comment type="caution">
    <text evidence="3">The sequence shown here is derived from an EMBL/GenBank/DDBJ whole genome shotgun (WGS) entry which is preliminary data.</text>
</comment>
<keyword evidence="2" id="KW-1133">Transmembrane helix</keyword>
<accession>A0A845AK54</accession>
<feature type="compositionally biased region" description="Acidic residues" evidence="1">
    <location>
        <begin position="483"/>
        <end position="497"/>
    </location>
</feature>
<feature type="region of interest" description="Disordered" evidence="1">
    <location>
        <begin position="605"/>
        <end position="624"/>
    </location>
</feature>
<dbReference type="Proteomes" id="UP000446786">
    <property type="component" value="Unassembled WGS sequence"/>
</dbReference>
<feature type="region of interest" description="Disordered" evidence="1">
    <location>
        <begin position="441"/>
        <end position="595"/>
    </location>
</feature>
<feature type="region of interest" description="Disordered" evidence="1">
    <location>
        <begin position="207"/>
        <end position="308"/>
    </location>
</feature>
<keyword evidence="5" id="KW-1185">Reference proteome</keyword>
<feature type="transmembrane region" description="Helical" evidence="2">
    <location>
        <begin position="20"/>
        <end position="41"/>
    </location>
</feature>
<proteinExistence type="predicted"/>
<dbReference type="EMBL" id="WTYE01000001">
    <property type="protein sequence ID" value="MXP33882.1"/>
    <property type="molecule type" value="Genomic_DNA"/>
</dbReference>
<evidence type="ECO:0000256" key="1">
    <source>
        <dbReference type="SAM" id="MobiDB-lite"/>
    </source>
</evidence>
<evidence type="ECO:0000313" key="3">
    <source>
        <dbReference type="EMBL" id="MXP31122.1"/>
    </source>
</evidence>